<dbReference type="InterPro" id="IPR036866">
    <property type="entry name" value="RibonucZ/Hydroxyglut_hydro"/>
</dbReference>
<dbReference type="InterPro" id="IPR052159">
    <property type="entry name" value="Competence_DNA_uptake"/>
</dbReference>
<dbReference type="AlphaFoldDB" id="A0A5B1CJY7"/>
<evidence type="ECO:0000313" key="9">
    <source>
        <dbReference type="Proteomes" id="UP000322699"/>
    </source>
</evidence>
<feature type="transmembrane region" description="Helical" evidence="6">
    <location>
        <begin position="24"/>
        <end position="46"/>
    </location>
</feature>
<organism evidence="8 9">
    <name type="scientific">Rubripirellula obstinata</name>
    <dbReference type="NCBI Taxonomy" id="406547"/>
    <lineage>
        <taxon>Bacteria</taxon>
        <taxon>Pseudomonadati</taxon>
        <taxon>Planctomycetota</taxon>
        <taxon>Planctomycetia</taxon>
        <taxon>Pirellulales</taxon>
        <taxon>Pirellulaceae</taxon>
        <taxon>Rubripirellula</taxon>
    </lineage>
</organism>
<feature type="transmembrane region" description="Helical" evidence="6">
    <location>
        <begin position="465"/>
        <end position="489"/>
    </location>
</feature>
<keyword evidence="9" id="KW-1185">Reference proteome</keyword>
<comment type="caution">
    <text evidence="8">The sequence shown here is derived from an EMBL/GenBank/DDBJ whole genome shotgun (WGS) entry which is preliminary data.</text>
</comment>
<dbReference type="InterPro" id="IPR001279">
    <property type="entry name" value="Metallo-B-lactamas"/>
</dbReference>
<accession>A0A5B1CJY7</accession>
<proteinExistence type="predicted"/>
<keyword evidence="2" id="KW-1003">Cell membrane</keyword>
<sequence>MQNTTSKREASRFDSNHSLRSNRWALLVHQQPLMLILAAAAVGILLDDACPGNWKSLIFGSWICITVVSLLTLAGCCFSTSVRPKMNLVSVLVLVTSISGINHHWQDLRYQQSQLRGMIGPQASAAVVEGTVCSTPTLRPNPFAIRGAQTRGTQTRGAQNDDAKISRWNTSLVLSVNQFRVGQTMQPTDGLLRVCIGERCDHLRPGDRIRAYGSITRADSPTNPGSHDWVAADRSGNIQGRLDIDQLEQLELLSSCPGKHVAKRVVAEIAVRGRDVLLENLGETTGPLAVALVLGQRDFVDSSTRDLLLITGTAHLLSVSGMHLAIVVSLAMFLAAVLRMPIFWKVAFTIAVCVFYTALTGGRPPVLRAAILVSTFSIAIWMRRPSQAINTLSLAGLLLLFLNPENLFSVGVHLSFLAVGTLLMASGRLNRQHQSRTVDAAIDQEERLLALAEGSRSRPVYYAGVFSKIVTSLLWLSLCVTAVAAPLVWHQFHVVSIISVCTNVLLGPLLFVALAAGLITVIGGLIHPWVALPAAAVCHATIWIMQTVIVAAASVPLGHAWLPAPPTFWVIVFYVGLAATLLIPRSIAARLTRSVWISCWMLVAFVLATRPAELPDRCVEFTFVDVGHGTCVVMRSADKVWLYDCGRLGNDAGNSRHIEQVLWSLGVSHLNGIVLSHADSDHFNALPGIIGRFGVDQIVTPPGMLAEPETALEPIVKAIHRHSIPTRELSLGDVFAIGQTQVEVLHPPAVRIPGSDNANSLVLRLDHAGAVALLPGDLEPPGTGVMTRQDRPPPGGVMMAPHHGSLAMDADMILNWARPAETIVSGGRLARRPEVSAMLAQRGSQVHVTALSGAIRVRINGEGEIQIRSWLEAPWCKIDAE</sequence>
<name>A0A5B1CJY7_9BACT</name>
<evidence type="ECO:0000256" key="4">
    <source>
        <dbReference type="ARBA" id="ARBA00022989"/>
    </source>
</evidence>
<dbReference type="Gene3D" id="3.60.15.10">
    <property type="entry name" value="Ribonuclease Z/Hydroxyacylglutathione hydrolase-like"/>
    <property type="match status" value="1"/>
</dbReference>
<dbReference type="PANTHER" id="PTHR30619">
    <property type="entry name" value="DNA INTERNALIZATION/COMPETENCE PROTEIN COMEC/REC2"/>
    <property type="match status" value="1"/>
</dbReference>
<evidence type="ECO:0000256" key="1">
    <source>
        <dbReference type="ARBA" id="ARBA00004651"/>
    </source>
</evidence>
<evidence type="ECO:0000256" key="5">
    <source>
        <dbReference type="ARBA" id="ARBA00023136"/>
    </source>
</evidence>
<dbReference type="GO" id="GO:0005886">
    <property type="term" value="C:plasma membrane"/>
    <property type="evidence" value="ECO:0007669"/>
    <property type="project" value="UniProtKB-SubCell"/>
</dbReference>
<dbReference type="EMBL" id="VRLW01000001">
    <property type="protein sequence ID" value="KAA1260886.1"/>
    <property type="molecule type" value="Genomic_DNA"/>
</dbReference>
<evidence type="ECO:0000313" key="8">
    <source>
        <dbReference type="EMBL" id="KAA1260886.1"/>
    </source>
</evidence>
<feature type="transmembrane region" description="Helical" evidence="6">
    <location>
        <begin position="342"/>
        <end position="359"/>
    </location>
</feature>
<dbReference type="Pfam" id="PF00753">
    <property type="entry name" value="Lactamase_B"/>
    <property type="match status" value="1"/>
</dbReference>
<dbReference type="RefSeq" id="WP_149752858.1">
    <property type="nucleotide sequence ID" value="NZ_LWSK01000231.1"/>
</dbReference>
<dbReference type="SMART" id="SM00849">
    <property type="entry name" value="Lactamase_B"/>
    <property type="match status" value="1"/>
</dbReference>
<feature type="transmembrane region" description="Helical" evidence="6">
    <location>
        <begin position="566"/>
        <end position="583"/>
    </location>
</feature>
<keyword evidence="3 6" id="KW-0812">Transmembrane</keyword>
<feature type="transmembrane region" description="Helical" evidence="6">
    <location>
        <begin position="495"/>
        <end position="522"/>
    </location>
</feature>
<dbReference type="Proteomes" id="UP000322699">
    <property type="component" value="Unassembled WGS sequence"/>
</dbReference>
<dbReference type="InterPro" id="IPR035681">
    <property type="entry name" value="ComA-like_MBL"/>
</dbReference>
<evidence type="ECO:0000256" key="2">
    <source>
        <dbReference type="ARBA" id="ARBA00022475"/>
    </source>
</evidence>
<feature type="transmembrane region" description="Helical" evidence="6">
    <location>
        <begin position="366"/>
        <end position="382"/>
    </location>
</feature>
<gene>
    <name evidence="8" type="ORF">LF1_34280</name>
</gene>
<dbReference type="NCBIfam" id="TIGR00360">
    <property type="entry name" value="ComEC_N-term"/>
    <property type="match status" value="1"/>
</dbReference>
<evidence type="ECO:0000259" key="7">
    <source>
        <dbReference type="SMART" id="SM00849"/>
    </source>
</evidence>
<feature type="transmembrane region" description="Helical" evidence="6">
    <location>
        <begin position="529"/>
        <end position="554"/>
    </location>
</feature>
<comment type="subcellular location">
    <subcellularLocation>
        <location evidence="1">Cell membrane</location>
        <topology evidence="1">Multi-pass membrane protein</topology>
    </subcellularLocation>
</comment>
<evidence type="ECO:0000256" key="3">
    <source>
        <dbReference type="ARBA" id="ARBA00022692"/>
    </source>
</evidence>
<feature type="transmembrane region" description="Helical" evidence="6">
    <location>
        <begin position="407"/>
        <end position="426"/>
    </location>
</feature>
<keyword evidence="5 6" id="KW-0472">Membrane</keyword>
<keyword evidence="4 6" id="KW-1133">Transmembrane helix</keyword>
<feature type="transmembrane region" description="Helical" evidence="6">
    <location>
        <begin position="307"/>
        <end position="336"/>
    </location>
</feature>
<dbReference type="OrthoDB" id="9761531at2"/>
<feature type="transmembrane region" description="Helical" evidence="6">
    <location>
        <begin position="595"/>
        <end position="612"/>
    </location>
</feature>
<protein>
    <submittedName>
        <fullName evidence="8">ComEC family competence protein</fullName>
    </submittedName>
</protein>
<feature type="domain" description="Metallo-beta-lactamase" evidence="7">
    <location>
        <begin position="628"/>
        <end position="828"/>
    </location>
</feature>
<reference evidence="8 9" key="1">
    <citation type="submission" date="2019-08" db="EMBL/GenBank/DDBJ databases">
        <title>Deep-cultivation of Planctomycetes and their phenomic and genomic characterization uncovers novel biology.</title>
        <authorList>
            <person name="Wiegand S."/>
            <person name="Jogler M."/>
            <person name="Boedeker C."/>
            <person name="Pinto D."/>
            <person name="Vollmers J."/>
            <person name="Rivas-Marin E."/>
            <person name="Kohn T."/>
            <person name="Peeters S.H."/>
            <person name="Heuer A."/>
            <person name="Rast P."/>
            <person name="Oberbeckmann S."/>
            <person name="Bunk B."/>
            <person name="Jeske O."/>
            <person name="Meyerdierks A."/>
            <person name="Storesund J.E."/>
            <person name="Kallscheuer N."/>
            <person name="Luecker S."/>
            <person name="Lage O.M."/>
            <person name="Pohl T."/>
            <person name="Merkel B.J."/>
            <person name="Hornburger P."/>
            <person name="Mueller R.-W."/>
            <person name="Bruemmer F."/>
            <person name="Labrenz M."/>
            <person name="Spormann A.M."/>
            <person name="Op Den Camp H."/>
            <person name="Overmann J."/>
            <person name="Amann R."/>
            <person name="Jetten M.S.M."/>
            <person name="Mascher T."/>
            <person name="Medema M.H."/>
            <person name="Devos D.P."/>
            <person name="Kaster A.-K."/>
            <person name="Ovreas L."/>
            <person name="Rohde M."/>
            <person name="Galperin M.Y."/>
            <person name="Jogler C."/>
        </authorList>
    </citation>
    <scope>NUCLEOTIDE SEQUENCE [LARGE SCALE GENOMIC DNA]</scope>
    <source>
        <strain evidence="8 9">LF1</strain>
    </source>
</reference>
<dbReference type="Pfam" id="PF03772">
    <property type="entry name" value="Competence"/>
    <property type="match status" value="1"/>
</dbReference>
<feature type="transmembrane region" description="Helical" evidence="6">
    <location>
        <begin position="58"/>
        <end position="78"/>
    </location>
</feature>
<dbReference type="CDD" id="cd07731">
    <property type="entry name" value="ComA-like_MBL-fold"/>
    <property type="match status" value="1"/>
</dbReference>
<dbReference type="SUPFAM" id="SSF56281">
    <property type="entry name" value="Metallo-hydrolase/oxidoreductase"/>
    <property type="match status" value="1"/>
</dbReference>
<dbReference type="PANTHER" id="PTHR30619:SF1">
    <property type="entry name" value="RECOMBINATION PROTEIN 2"/>
    <property type="match status" value="1"/>
</dbReference>
<dbReference type="InterPro" id="IPR004477">
    <property type="entry name" value="ComEC_N"/>
</dbReference>
<evidence type="ECO:0000256" key="6">
    <source>
        <dbReference type="SAM" id="Phobius"/>
    </source>
</evidence>